<evidence type="ECO:0000256" key="1">
    <source>
        <dbReference type="ARBA" id="ARBA00022737"/>
    </source>
</evidence>
<accession>A0A1M5RLB5</accession>
<feature type="repeat" description="Cell wall-binding" evidence="2">
    <location>
        <begin position="126"/>
        <end position="145"/>
    </location>
</feature>
<dbReference type="STRING" id="1121316.SAMN02745207_00593"/>
<dbReference type="SUPFAM" id="SSF69360">
    <property type="entry name" value="Cell wall binding repeat"/>
    <property type="match status" value="1"/>
</dbReference>
<dbReference type="PROSITE" id="PS51170">
    <property type="entry name" value="CW"/>
    <property type="match status" value="3"/>
</dbReference>
<reference evidence="5 6" key="1">
    <citation type="submission" date="2016-11" db="EMBL/GenBank/DDBJ databases">
        <authorList>
            <person name="Jaros S."/>
            <person name="Januszkiewicz K."/>
            <person name="Wedrychowicz H."/>
        </authorList>
    </citation>
    <scope>NUCLEOTIDE SEQUENCE [LARGE SCALE GENOMIC DNA]</scope>
    <source>
        <strain evidence="5 6">DSM 8605</strain>
    </source>
</reference>
<dbReference type="InterPro" id="IPR002901">
    <property type="entry name" value="MGlyc_endo_b_GlcNAc-like_dom"/>
</dbReference>
<protein>
    <submittedName>
        <fullName evidence="5">Beta-N-acetylglucosaminidase</fullName>
    </submittedName>
</protein>
<dbReference type="InterPro" id="IPR018337">
    <property type="entry name" value="Cell_wall/Cho-bd_repeat"/>
</dbReference>
<dbReference type="GO" id="GO:0004040">
    <property type="term" value="F:amidase activity"/>
    <property type="evidence" value="ECO:0007669"/>
    <property type="project" value="InterPro"/>
</dbReference>
<organism evidence="5 6">
    <name type="scientific">Clostridium grantii DSM 8605</name>
    <dbReference type="NCBI Taxonomy" id="1121316"/>
    <lineage>
        <taxon>Bacteria</taxon>
        <taxon>Bacillati</taxon>
        <taxon>Bacillota</taxon>
        <taxon>Clostridia</taxon>
        <taxon>Eubacteriales</taxon>
        <taxon>Clostridiaceae</taxon>
        <taxon>Clostridium</taxon>
    </lineage>
</organism>
<dbReference type="Proteomes" id="UP000184447">
    <property type="component" value="Unassembled WGS sequence"/>
</dbReference>
<evidence type="ECO:0000256" key="2">
    <source>
        <dbReference type="PROSITE-ProRule" id="PRU00591"/>
    </source>
</evidence>
<dbReference type="SMART" id="SM00047">
    <property type="entry name" value="LYZ2"/>
    <property type="match status" value="1"/>
</dbReference>
<dbReference type="Gene3D" id="2.60.40.10">
    <property type="entry name" value="Immunoglobulins"/>
    <property type="match status" value="1"/>
</dbReference>
<keyword evidence="3" id="KW-0472">Membrane</keyword>
<dbReference type="Gene3D" id="1.10.530.10">
    <property type="match status" value="1"/>
</dbReference>
<dbReference type="InterPro" id="IPR013783">
    <property type="entry name" value="Ig-like_fold"/>
</dbReference>
<feature type="repeat" description="Cell wall-binding" evidence="2">
    <location>
        <begin position="84"/>
        <end position="104"/>
    </location>
</feature>
<dbReference type="OrthoDB" id="9816557at2"/>
<keyword evidence="3" id="KW-0812">Transmembrane</keyword>
<dbReference type="Pfam" id="PF17957">
    <property type="entry name" value="Big_7"/>
    <property type="match status" value="1"/>
</dbReference>
<dbReference type="EMBL" id="FQXM01000003">
    <property type="protein sequence ID" value="SHH27001.1"/>
    <property type="molecule type" value="Genomic_DNA"/>
</dbReference>
<dbReference type="Pfam" id="PF01473">
    <property type="entry name" value="Choline_bind_1"/>
    <property type="match status" value="1"/>
</dbReference>
<evidence type="ECO:0000259" key="4">
    <source>
        <dbReference type="SMART" id="SM00047"/>
    </source>
</evidence>
<proteinExistence type="predicted"/>
<feature type="repeat" description="Cell wall-binding" evidence="2">
    <location>
        <begin position="105"/>
        <end position="124"/>
    </location>
</feature>
<dbReference type="Pfam" id="PF19127">
    <property type="entry name" value="Choline_bind_3"/>
    <property type="match status" value="1"/>
</dbReference>
<evidence type="ECO:0000313" key="5">
    <source>
        <dbReference type="EMBL" id="SHH27001.1"/>
    </source>
</evidence>
<keyword evidence="1" id="KW-0677">Repeat</keyword>
<gene>
    <name evidence="5" type="ORF">SAMN02745207_00593</name>
</gene>
<keyword evidence="3" id="KW-1133">Transmembrane helix</keyword>
<name>A0A1M5RLB5_9CLOT</name>
<evidence type="ECO:0000256" key="3">
    <source>
        <dbReference type="SAM" id="Phobius"/>
    </source>
</evidence>
<feature type="transmembrane region" description="Helical" evidence="3">
    <location>
        <begin position="18"/>
        <end position="37"/>
    </location>
</feature>
<dbReference type="Gene3D" id="2.10.270.10">
    <property type="entry name" value="Cholin Binding"/>
    <property type="match status" value="1"/>
</dbReference>
<keyword evidence="6" id="KW-1185">Reference proteome</keyword>
<dbReference type="Pfam" id="PF01832">
    <property type="entry name" value="Glucosaminidase"/>
    <property type="match status" value="1"/>
</dbReference>
<feature type="domain" description="Mannosyl-glycoprotein endo-beta-N-acetylglucosamidase-like" evidence="4">
    <location>
        <begin position="552"/>
        <end position="709"/>
    </location>
</feature>
<dbReference type="AlphaFoldDB" id="A0A1M5RLB5"/>
<sequence length="714" mass="80106">MECSHGEGMRILLINKKAIGVVLWSILIFSNLSILVAKADGISGWNKEGQAWKYYINGEMKINYWIQDSVKQWYYIGSDGVMKTNAWIKDSAERWYYLGNNGIMQKGWKYEGGKWYYLNAEGAMLSNQWLKLNGSSFYFNKNGEMEIESIDAKTPPKIALDFPKNNSSIKDSFNISGWTLNNSGVKEVKIYIDDIYIGNATTGISREDVNKAFPGYMNGDKSGYSYNVDINTITAGTHNIKIQSIGNNGTSIDNIIKINIVKLPYRIAVDFPKENTNIETSFSVSGWALNPSSVKSVEVYVDDVYKGDAYVGISRLDIKQAFPDYKGGEKSGYNFPIDIDTIKVGVRNIKVKVKGYDGSITESSRNVNIVKIPSKMALDFPKANTEIKSNFKISGWVLNASGINGVNIYVDDIFMGKAEIGLTREDVNKVYPGYRSGDKGGYCYDLSVYNVSLGKHIVKIEAIGVDGELINSYVSVNVLDNTKRFVSSEKTVQQMIDLEYAKSPKYGTGREATKEEVAHYVNPNNFINDEFGKYMFMKLSYMEGVDVNDLNLMLKGKGVLAEKGQVFKDAGKANGINPIYLIAHALLETGDGTSKLCDGSLSYNATKVYNAYGVGAIDSNPNYYGSKYAYEHGWTSIDAAINGGAEFISTNYIKSNKYNSKYQDTLYKMRWNDEQMWHQYATDITWAYQQITDIKKLIDMCTNSTNYFEIPIYK</sequence>
<evidence type="ECO:0000313" key="6">
    <source>
        <dbReference type="Proteomes" id="UP000184447"/>
    </source>
</evidence>